<dbReference type="Pfam" id="PF11873">
    <property type="entry name" value="Mltc_N"/>
    <property type="match status" value="1"/>
</dbReference>
<dbReference type="SUPFAM" id="SSF53955">
    <property type="entry name" value="Lysozyme-like"/>
    <property type="match status" value="1"/>
</dbReference>
<dbReference type="PROSITE" id="PS00922">
    <property type="entry name" value="TRANSGLYCOSYLASE"/>
    <property type="match status" value="1"/>
</dbReference>
<evidence type="ECO:0000259" key="3">
    <source>
        <dbReference type="Pfam" id="PF11873"/>
    </source>
</evidence>
<dbReference type="InterPro" id="IPR000189">
    <property type="entry name" value="Transglyc_AS"/>
</dbReference>
<feature type="domain" description="Transglycosylase SLT" evidence="2">
    <location>
        <begin position="214"/>
        <end position="341"/>
    </location>
</feature>
<accession>A0A451G497</accession>
<evidence type="ECO:0000256" key="1">
    <source>
        <dbReference type="ARBA" id="ARBA00007734"/>
    </source>
</evidence>
<evidence type="ECO:0000313" key="5">
    <source>
        <dbReference type="Proteomes" id="UP000285478"/>
    </source>
</evidence>
<dbReference type="RefSeq" id="WP_128384131.1">
    <property type="nucleotide sequence ID" value="NZ_CP035033.1"/>
</dbReference>
<dbReference type="KEGG" id="htr:EPV75_00655"/>
<dbReference type="AlphaFoldDB" id="A0A451G497"/>
<dbReference type="PROSITE" id="PS51257">
    <property type="entry name" value="PROKAR_LIPOPROTEIN"/>
    <property type="match status" value="1"/>
</dbReference>
<keyword evidence="5" id="KW-1185">Reference proteome</keyword>
<name>A0A451G497_9GAMM</name>
<evidence type="ECO:0000259" key="2">
    <source>
        <dbReference type="Pfam" id="PF01464"/>
    </source>
</evidence>
<dbReference type="EMBL" id="CP035033">
    <property type="protein sequence ID" value="QAB14287.1"/>
    <property type="molecule type" value="Genomic_DNA"/>
</dbReference>
<dbReference type="CDD" id="cd16893">
    <property type="entry name" value="LT_MltC_MltE"/>
    <property type="match status" value="1"/>
</dbReference>
<reference evidence="4 5" key="1">
    <citation type="journal article" date="2018" name="Environ. Microbiol.">
        <title>Genomes of ubiquitous marine and hypersaline Hydrogenovibrio, Thiomicrorhabdus and Thiomicrospira spp. encode a diversity of mechanisms to sustain chemolithoautotrophy in heterogeneous environments.</title>
        <authorList>
            <person name="Scott K.M."/>
            <person name="Williams J."/>
            <person name="Porter C.M.B."/>
            <person name="Russel S."/>
            <person name="Harmer T.L."/>
            <person name="Paul J.H."/>
            <person name="Antonen K.M."/>
            <person name="Bridges M.K."/>
            <person name="Camper G.J."/>
            <person name="Campla C.K."/>
            <person name="Casella L.G."/>
            <person name="Chase E."/>
            <person name="Conrad J.W."/>
            <person name="Cruz M.C."/>
            <person name="Dunlap D.S."/>
            <person name="Duran L."/>
            <person name="Fahsbender E.M."/>
            <person name="Goldsmith D.B."/>
            <person name="Keeley R.F."/>
            <person name="Kondoff M.R."/>
            <person name="Kussy B.I."/>
            <person name="Lane M.K."/>
            <person name="Lawler S."/>
            <person name="Leigh B.A."/>
            <person name="Lewis C."/>
            <person name="Lostal L.M."/>
            <person name="Marking D."/>
            <person name="Mancera P.A."/>
            <person name="McClenthan E.C."/>
            <person name="McIntyre E.A."/>
            <person name="Mine J.A."/>
            <person name="Modi S."/>
            <person name="Moore B.D."/>
            <person name="Morgan W.A."/>
            <person name="Nelson K.M."/>
            <person name="Nguyen K.N."/>
            <person name="Ogburn N."/>
            <person name="Parrino D.G."/>
            <person name="Pedapudi A.D."/>
            <person name="Pelham R.P."/>
            <person name="Preece A.M."/>
            <person name="Rampersad E.A."/>
            <person name="Richardson J.C."/>
            <person name="Rodgers C.M."/>
            <person name="Schaffer B.L."/>
            <person name="Sheridan N.E."/>
            <person name="Solone M.R."/>
            <person name="Staley Z.R."/>
            <person name="Tabuchi M."/>
            <person name="Waide R.J."/>
            <person name="Wanjugi P.W."/>
            <person name="Young S."/>
            <person name="Clum A."/>
            <person name="Daum C."/>
            <person name="Huntemann M."/>
            <person name="Ivanova N."/>
            <person name="Kyrpides N."/>
            <person name="Mikhailova N."/>
            <person name="Palaniappan K."/>
            <person name="Pillay M."/>
            <person name="Reddy T.B.K."/>
            <person name="Shapiro N."/>
            <person name="Stamatis D."/>
            <person name="Varghese N."/>
            <person name="Woyke T."/>
            <person name="Boden R."/>
            <person name="Freyermuth S.K."/>
            <person name="Kerfeld C.A."/>
        </authorList>
    </citation>
    <scope>NUCLEOTIDE SEQUENCE [LARGE SCALE GENOMIC DNA]</scope>
    <source>
        <strain evidence="4 5">JR-2</strain>
    </source>
</reference>
<dbReference type="GO" id="GO:0000270">
    <property type="term" value="P:peptidoglycan metabolic process"/>
    <property type="evidence" value="ECO:0007669"/>
    <property type="project" value="InterPro"/>
</dbReference>
<dbReference type="GO" id="GO:0016020">
    <property type="term" value="C:membrane"/>
    <property type="evidence" value="ECO:0007669"/>
    <property type="project" value="InterPro"/>
</dbReference>
<dbReference type="InterPro" id="IPR023346">
    <property type="entry name" value="Lysozyme-like_dom_sf"/>
</dbReference>
<proteinExistence type="inferred from homology"/>
<dbReference type="InterPro" id="IPR024570">
    <property type="entry name" value="Murein_transglycosylaseC_N"/>
</dbReference>
<dbReference type="Proteomes" id="UP000285478">
    <property type="component" value="Chromosome"/>
</dbReference>
<gene>
    <name evidence="4" type="ORF">EPV75_00655</name>
</gene>
<dbReference type="PANTHER" id="PTHR37423">
    <property type="entry name" value="SOLUBLE LYTIC MUREIN TRANSGLYCOSYLASE-RELATED"/>
    <property type="match status" value="1"/>
</dbReference>
<dbReference type="Pfam" id="PF01464">
    <property type="entry name" value="SLT"/>
    <property type="match status" value="1"/>
</dbReference>
<dbReference type="PANTHER" id="PTHR37423:SF2">
    <property type="entry name" value="MEMBRANE-BOUND LYTIC MUREIN TRANSGLYCOSYLASE C"/>
    <property type="match status" value="1"/>
</dbReference>
<comment type="similarity">
    <text evidence="1">Belongs to the transglycosylase Slt family.</text>
</comment>
<feature type="domain" description="Murein transglycosylase-C N-terminal" evidence="3">
    <location>
        <begin position="62"/>
        <end position="208"/>
    </location>
</feature>
<dbReference type="InterPro" id="IPR008258">
    <property type="entry name" value="Transglycosylase_SLT_dom_1"/>
</dbReference>
<dbReference type="GO" id="GO:0008933">
    <property type="term" value="F:peptidoglycan lytic transglycosylase activity"/>
    <property type="evidence" value="ECO:0007669"/>
    <property type="project" value="InterPro"/>
</dbReference>
<protein>
    <submittedName>
        <fullName evidence="4">DUF3393 domain-containing protein</fullName>
    </submittedName>
</protein>
<dbReference type="Gene3D" id="1.10.530.10">
    <property type="match status" value="1"/>
</dbReference>
<organism evidence="4 5">
    <name type="scientific">Hydrogenovibrio thermophilus</name>
    <dbReference type="NCBI Taxonomy" id="265883"/>
    <lineage>
        <taxon>Bacteria</taxon>
        <taxon>Pseudomonadati</taxon>
        <taxon>Pseudomonadota</taxon>
        <taxon>Gammaproteobacteria</taxon>
        <taxon>Thiotrichales</taxon>
        <taxon>Piscirickettsiaceae</taxon>
        <taxon>Hydrogenovibrio</taxon>
    </lineage>
</organism>
<evidence type="ECO:0000313" key="4">
    <source>
        <dbReference type="EMBL" id="QAB14287.1"/>
    </source>
</evidence>
<sequence>MKRRQFLTLLTATGLLSGCTGNEIRRSLASAQQLSNGDVPSALSAQIPSTGVAPLDQLVRKQLKSMIQELAKTWGDEKVATPKEYVKYTDQYKSRAIVNFNTGRIRVETVDEKKPDAALKAAIISTLLTPENPSKVDLLSDKAVKTGQTPFLYDLVVDQDKKPVGTQWRANRYAEYLMKHTYHVDTYNGKKRRYVTFDMIQDHNQAQQKHYASYVNRQSKRFGVDSALIYAIIETESSFNPYAMSHIPAYGLMQIVPQSAGRDAYRFLYKKDGTPTKDYLFKAGNNIEMGTAYLHILFTRYLSNVKNAKAREYCCIAAYNTGSGNVLNAFDSNRDRAFSKINAMSASAVYSHLRKNLKYEEARNYLYKVTQKKRAYV</sequence>